<feature type="transmembrane region" description="Helical" evidence="2">
    <location>
        <begin position="189"/>
        <end position="207"/>
    </location>
</feature>
<comment type="caution">
    <text evidence="3">The sequence shown here is derived from an EMBL/GenBank/DDBJ whole genome shotgun (WGS) entry which is preliminary data.</text>
</comment>
<keyword evidence="2" id="KW-0812">Transmembrane</keyword>
<evidence type="ECO:0000313" key="4">
    <source>
        <dbReference type="Proteomes" id="UP000241848"/>
    </source>
</evidence>
<keyword evidence="2" id="KW-1133">Transmembrane helix</keyword>
<evidence type="ECO:0000313" key="3">
    <source>
        <dbReference type="EMBL" id="PSR21784.1"/>
    </source>
</evidence>
<keyword evidence="2" id="KW-0472">Membrane</keyword>
<dbReference type="Proteomes" id="UP000241848">
    <property type="component" value="Unassembled WGS sequence"/>
</dbReference>
<dbReference type="AlphaFoldDB" id="A0A2T2WHS1"/>
<feature type="transmembrane region" description="Helical" evidence="2">
    <location>
        <begin position="134"/>
        <end position="154"/>
    </location>
</feature>
<feature type="transmembrane region" description="Helical" evidence="2">
    <location>
        <begin position="160"/>
        <end position="177"/>
    </location>
</feature>
<dbReference type="EMBL" id="PXYV01000027">
    <property type="protein sequence ID" value="PSR21784.1"/>
    <property type="molecule type" value="Genomic_DNA"/>
</dbReference>
<feature type="transmembrane region" description="Helical" evidence="2">
    <location>
        <begin position="92"/>
        <end position="113"/>
    </location>
</feature>
<organism evidence="3 4">
    <name type="scientific">Sulfobacillus acidophilus</name>
    <dbReference type="NCBI Taxonomy" id="53633"/>
    <lineage>
        <taxon>Bacteria</taxon>
        <taxon>Bacillati</taxon>
        <taxon>Bacillota</taxon>
        <taxon>Clostridia</taxon>
        <taxon>Eubacteriales</taxon>
        <taxon>Clostridiales Family XVII. Incertae Sedis</taxon>
        <taxon>Sulfobacillus</taxon>
    </lineage>
</organism>
<gene>
    <name evidence="3" type="ORF">C7B45_09370</name>
</gene>
<feature type="transmembrane region" description="Helical" evidence="2">
    <location>
        <begin position="69"/>
        <end position="86"/>
    </location>
</feature>
<protein>
    <submittedName>
        <fullName evidence="3">Uncharacterized protein</fullName>
    </submittedName>
</protein>
<reference evidence="3 4" key="1">
    <citation type="journal article" date="2014" name="BMC Genomics">
        <title>Comparison of environmental and isolate Sulfobacillus genomes reveals diverse carbon, sulfur, nitrogen, and hydrogen metabolisms.</title>
        <authorList>
            <person name="Justice N.B."/>
            <person name="Norman A."/>
            <person name="Brown C.T."/>
            <person name="Singh A."/>
            <person name="Thomas B.C."/>
            <person name="Banfield J.F."/>
        </authorList>
    </citation>
    <scope>NUCLEOTIDE SEQUENCE [LARGE SCALE GENOMIC DNA]</scope>
    <source>
        <strain evidence="3">AMDSBA3</strain>
    </source>
</reference>
<proteinExistence type="predicted"/>
<name>A0A2T2WHS1_9FIRM</name>
<sequence>MDKRDPISFQQRKRERQAKRAGVVKQRPTQRPSPARAGGETDDVREYWARFIHHPFSGSGRFLWTERMLWGNALLASILTTIGIAVEVGFHLLTMISVFINAFFLFFLAYYLFPWVADWILRQHQKRVSSVDTLKLEMIVLSGWLVIASLVRLVPVYYPLPYFAALLAFAVLVMVAVHRQVRVPWSQSALATAGGVMSVAIVMAILSSF</sequence>
<evidence type="ECO:0000256" key="1">
    <source>
        <dbReference type="SAM" id="MobiDB-lite"/>
    </source>
</evidence>
<accession>A0A2T2WHS1</accession>
<evidence type="ECO:0000256" key="2">
    <source>
        <dbReference type="SAM" id="Phobius"/>
    </source>
</evidence>
<feature type="region of interest" description="Disordered" evidence="1">
    <location>
        <begin position="1"/>
        <end position="41"/>
    </location>
</feature>